<dbReference type="SUPFAM" id="SSF53474">
    <property type="entry name" value="alpha/beta-Hydrolases"/>
    <property type="match status" value="1"/>
</dbReference>
<keyword evidence="4" id="KW-1185">Reference proteome</keyword>
<gene>
    <name evidence="3" type="ORF">JJB07_03470</name>
</gene>
<dbReference type="PANTHER" id="PTHR43798:SF31">
    <property type="entry name" value="AB HYDROLASE SUPERFAMILY PROTEIN YCLE"/>
    <property type="match status" value="1"/>
</dbReference>
<dbReference type="PANTHER" id="PTHR43798">
    <property type="entry name" value="MONOACYLGLYCEROL LIPASE"/>
    <property type="match status" value="1"/>
</dbReference>
<evidence type="ECO:0000256" key="1">
    <source>
        <dbReference type="ARBA" id="ARBA00022801"/>
    </source>
</evidence>
<proteinExistence type="predicted"/>
<feature type="domain" description="AB hydrolase-1" evidence="2">
    <location>
        <begin position="4"/>
        <end position="229"/>
    </location>
</feature>
<dbReference type="PRINTS" id="PR00111">
    <property type="entry name" value="ABHYDROLASE"/>
</dbReference>
<evidence type="ECO:0000313" key="3">
    <source>
        <dbReference type="EMBL" id="MBL0385701.1"/>
    </source>
</evidence>
<sequence>MKQTLVFLHGYPLNHTMWNPQREALQSKYNVITPDFAGFGNTPARENLSMESYADDLAAQLDEQGLEKITLIGFSMGGYVAFAFLRKYPEKVQALVLVDTQAKTDTLESRENRLKQVTIVQERGVAPIRDTMLDKLFSNHTKQHHPEIVRIVDEMIMTATPEGVQTALQAMANRPDMVEFLPSIRIPTLVFVGEDDVITPLDAAKLMADRIPNAHLHTIPNAGHLSNFEQTQAFNSALENFLTTAL</sequence>
<dbReference type="InterPro" id="IPR000073">
    <property type="entry name" value="AB_hydrolase_1"/>
</dbReference>
<dbReference type="Gene3D" id="3.40.50.1820">
    <property type="entry name" value="alpha/beta hydrolase"/>
    <property type="match status" value="1"/>
</dbReference>
<dbReference type="RefSeq" id="WP_201631145.1">
    <property type="nucleotide sequence ID" value="NZ_JAEQNB010000001.1"/>
</dbReference>
<name>A0ABS1J5Z1_9BACL</name>
<evidence type="ECO:0000259" key="2">
    <source>
        <dbReference type="Pfam" id="PF00561"/>
    </source>
</evidence>
<keyword evidence="1 3" id="KW-0378">Hydrolase</keyword>
<dbReference type="Pfam" id="PF00561">
    <property type="entry name" value="Abhydrolase_1"/>
    <property type="match status" value="1"/>
</dbReference>
<evidence type="ECO:0000313" key="4">
    <source>
        <dbReference type="Proteomes" id="UP000602284"/>
    </source>
</evidence>
<dbReference type="InterPro" id="IPR050266">
    <property type="entry name" value="AB_hydrolase_sf"/>
</dbReference>
<reference evidence="3 4" key="1">
    <citation type="submission" date="2021-01" db="EMBL/GenBank/DDBJ databases">
        <title>Tumebacillus sp. strain ITR2 16S ribosomal RNA gene Genome sequencing and assembly.</title>
        <authorList>
            <person name="Kang M."/>
        </authorList>
    </citation>
    <scope>NUCLEOTIDE SEQUENCE [LARGE SCALE GENOMIC DNA]</scope>
    <source>
        <strain evidence="3 4">ITR2</strain>
    </source>
</reference>
<comment type="caution">
    <text evidence="3">The sequence shown here is derived from an EMBL/GenBank/DDBJ whole genome shotgun (WGS) entry which is preliminary data.</text>
</comment>
<protein>
    <submittedName>
        <fullName evidence="3">Alpha/beta fold hydrolase</fullName>
    </submittedName>
</protein>
<organism evidence="3 4">
    <name type="scientific">Tumebacillus amylolyticus</name>
    <dbReference type="NCBI Taxonomy" id="2801339"/>
    <lineage>
        <taxon>Bacteria</taxon>
        <taxon>Bacillati</taxon>
        <taxon>Bacillota</taxon>
        <taxon>Bacilli</taxon>
        <taxon>Bacillales</taxon>
        <taxon>Alicyclobacillaceae</taxon>
        <taxon>Tumebacillus</taxon>
    </lineage>
</organism>
<accession>A0ABS1J5Z1</accession>
<dbReference type="GO" id="GO:0016787">
    <property type="term" value="F:hydrolase activity"/>
    <property type="evidence" value="ECO:0007669"/>
    <property type="project" value="UniProtKB-KW"/>
</dbReference>
<dbReference type="InterPro" id="IPR029058">
    <property type="entry name" value="AB_hydrolase_fold"/>
</dbReference>
<dbReference type="EMBL" id="JAEQNB010000001">
    <property type="protein sequence ID" value="MBL0385701.1"/>
    <property type="molecule type" value="Genomic_DNA"/>
</dbReference>
<dbReference type="Proteomes" id="UP000602284">
    <property type="component" value="Unassembled WGS sequence"/>
</dbReference>